<evidence type="ECO:0000256" key="6">
    <source>
        <dbReference type="ARBA" id="ARBA00012032"/>
    </source>
</evidence>
<keyword evidence="16" id="KW-0170">Cobalt</keyword>
<comment type="caution">
    <text evidence="24">The sequence shown here is derived from an EMBL/GenBank/DDBJ whole genome shotgun (WGS) entry which is preliminary data.</text>
</comment>
<comment type="cofactor">
    <cofactor evidence="3">
        <name>methylcob(III)alamin</name>
        <dbReference type="ChEBI" id="CHEBI:28115"/>
    </cofactor>
</comment>
<dbReference type="AlphaFoldDB" id="A0A9C9EPC7"/>
<keyword evidence="12" id="KW-0949">S-adenosyl-L-methionine</keyword>
<dbReference type="GO" id="GO:0050667">
    <property type="term" value="P:homocysteine metabolic process"/>
    <property type="evidence" value="ECO:0007669"/>
    <property type="project" value="TreeGrafter"/>
</dbReference>
<dbReference type="GO" id="GO:0032259">
    <property type="term" value="P:methylation"/>
    <property type="evidence" value="ECO:0007669"/>
    <property type="project" value="UniProtKB-KW"/>
</dbReference>
<dbReference type="Pfam" id="PF02310">
    <property type="entry name" value="B12-binding"/>
    <property type="match status" value="1"/>
</dbReference>
<dbReference type="GO" id="GO:0046653">
    <property type="term" value="P:tetrahydrofolate metabolic process"/>
    <property type="evidence" value="ECO:0007669"/>
    <property type="project" value="TreeGrafter"/>
</dbReference>
<keyword evidence="10" id="KW-0846">Cobalamin</keyword>
<keyword evidence="11 19" id="KW-0808">Transferase</keyword>
<evidence type="ECO:0000256" key="10">
    <source>
        <dbReference type="ARBA" id="ARBA00022628"/>
    </source>
</evidence>
<dbReference type="PANTHER" id="PTHR45833">
    <property type="entry name" value="METHIONINE SYNTHASE"/>
    <property type="match status" value="1"/>
</dbReference>
<feature type="domain" description="B12-binding N-terminal" evidence="23">
    <location>
        <begin position="576"/>
        <end position="670"/>
    </location>
</feature>
<dbReference type="Gene3D" id="3.20.20.20">
    <property type="entry name" value="Dihydropteroate synthase-like"/>
    <property type="match status" value="1"/>
</dbReference>
<keyword evidence="8 19" id="KW-0489">Methyltransferase</keyword>
<evidence type="ECO:0000259" key="20">
    <source>
        <dbReference type="PROSITE" id="PS50970"/>
    </source>
</evidence>
<evidence type="ECO:0000259" key="22">
    <source>
        <dbReference type="PROSITE" id="PS51332"/>
    </source>
</evidence>
<comment type="cofactor">
    <cofactor evidence="2 19">
        <name>Zn(2+)</name>
        <dbReference type="ChEBI" id="CHEBI:29105"/>
    </cofactor>
</comment>
<dbReference type="EC" id="2.1.1.13" evidence="6"/>
<evidence type="ECO:0000259" key="21">
    <source>
        <dbReference type="PROSITE" id="PS50972"/>
    </source>
</evidence>
<dbReference type="InterPro" id="IPR003759">
    <property type="entry name" value="Cbl-bd_cap"/>
</dbReference>
<name>A0A9C9EPC7_UNCW3</name>
<dbReference type="SUPFAM" id="SSF82282">
    <property type="entry name" value="Homocysteine S-methyltransferase"/>
    <property type="match status" value="1"/>
</dbReference>
<keyword evidence="15" id="KW-0486">Methionine biosynthesis</keyword>
<dbReference type="InterPro" id="IPR036589">
    <property type="entry name" value="HCY_dom_sf"/>
</dbReference>
<dbReference type="InterPro" id="IPR003726">
    <property type="entry name" value="HCY_dom"/>
</dbReference>
<evidence type="ECO:0000256" key="19">
    <source>
        <dbReference type="PROSITE-ProRule" id="PRU00333"/>
    </source>
</evidence>
<comment type="function">
    <text evidence="17">Catalyzes the transfer of a methyl group from methyl-cobalamin to homocysteine, yielding enzyme-bound cob(I)alamin and methionine. Subsequently, remethylates the cofactor using methyltetrahydrofolate.</text>
</comment>
<dbReference type="Gene3D" id="1.10.1240.10">
    <property type="entry name" value="Methionine synthase domain"/>
    <property type="match status" value="1"/>
</dbReference>
<comment type="catalytic activity">
    <reaction evidence="1">
        <text>(6S)-5-methyl-5,6,7,8-tetrahydrofolate + L-homocysteine = (6S)-5,6,7,8-tetrahydrofolate + L-methionine</text>
        <dbReference type="Rhea" id="RHEA:11172"/>
        <dbReference type="ChEBI" id="CHEBI:18608"/>
        <dbReference type="ChEBI" id="CHEBI:57453"/>
        <dbReference type="ChEBI" id="CHEBI:57844"/>
        <dbReference type="ChEBI" id="CHEBI:58199"/>
        <dbReference type="EC" id="2.1.1.13"/>
    </reaction>
</comment>
<keyword evidence="9" id="KW-0028">Amino-acid biosynthesis</keyword>
<dbReference type="PROSITE" id="PS51337">
    <property type="entry name" value="B12_BINDING_NTER"/>
    <property type="match status" value="1"/>
</dbReference>
<evidence type="ECO:0000256" key="4">
    <source>
        <dbReference type="ARBA" id="ARBA00005178"/>
    </source>
</evidence>
<feature type="domain" description="Pterin-binding" evidence="21">
    <location>
        <begin position="311"/>
        <end position="554"/>
    </location>
</feature>
<dbReference type="GO" id="GO:0046872">
    <property type="term" value="F:metal ion binding"/>
    <property type="evidence" value="ECO:0007669"/>
    <property type="project" value="UniProtKB-KW"/>
</dbReference>
<dbReference type="GO" id="GO:0008705">
    <property type="term" value="F:methionine synthase activity"/>
    <property type="evidence" value="ECO:0007669"/>
    <property type="project" value="UniProtKB-EC"/>
</dbReference>
<evidence type="ECO:0000256" key="5">
    <source>
        <dbReference type="ARBA" id="ARBA00010398"/>
    </source>
</evidence>
<evidence type="ECO:0000256" key="16">
    <source>
        <dbReference type="ARBA" id="ARBA00023285"/>
    </source>
</evidence>
<keyword evidence="13 19" id="KW-0479">Metal-binding</keyword>
<evidence type="ECO:0000256" key="7">
    <source>
        <dbReference type="ARBA" id="ARBA00013998"/>
    </source>
</evidence>
<gene>
    <name evidence="24" type="ORF">ENI34_09600</name>
</gene>
<dbReference type="Gene3D" id="3.40.50.280">
    <property type="entry name" value="Cobalamin-binding domain"/>
    <property type="match status" value="1"/>
</dbReference>
<dbReference type="GO" id="GO:0005829">
    <property type="term" value="C:cytosol"/>
    <property type="evidence" value="ECO:0007669"/>
    <property type="project" value="TreeGrafter"/>
</dbReference>
<evidence type="ECO:0000256" key="18">
    <source>
        <dbReference type="ARBA" id="ARBA00031040"/>
    </source>
</evidence>
<dbReference type="InterPro" id="IPR011005">
    <property type="entry name" value="Dihydropteroate_synth-like_sf"/>
</dbReference>
<comment type="similarity">
    <text evidence="5">Belongs to the vitamin-B12 dependent methionine synthase family.</text>
</comment>
<dbReference type="PROSITE" id="PS50970">
    <property type="entry name" value="HCY"/>
    <property type="match status" value="1"/>
</dbReference>
<dbReference type="SMART" id="SM01018">
    <property type="entry name" value="B12-binding_2"/>
    <property type="match status" value="1"/>
</dbReference>
<evidence type="ECO:0000259" key="23">
    <source>
        <dbReference type="PROSITE" id="PS51337"/>
    </source>
</evidence>
<comment type="pathway">
    <text evidence="4">Amino-acid biosynthesis; L-methionine biosynthesis via de novo pathway; L-methionine from L-homocysteine (MetH route): step 1/1.</text>
</comment>
<dbReference type="SUPFAM" id="SSF51717">
    <property type="entry name" value="Dihydropteroate synthetase-like"/>
    <property type="match status" value="1"/>
</dbReference>
<keyword evidence="14 19" id="KW-0862">Zinc</keyword>
<dbReference type="InterPro" id="IPR050554">
    <property type="entry name" value="Met_Synthase/Corrinoid"/>
</dbReference>
<evidence type="ECO:0000313" key="24">
    <source>
        <dbReference type="EMBL" id="HEC79372.1"/>
    </source>
</evidence>
<evidence type="ECO:0000256" key="11">
    <source>
        <dbReference type="ARBA" id="ARBA00022679"/>
    </source>
</evidence>
<evidence type="ECO:0000256" key="13">
    <source>
        <dbReference type="ARBA" id="ARBA00022723"/>
    </source>
</evidence>
<dbReference type="InterPro" id="IPR036724">
    <property type="entry name" value="Cobalamin-bd_sf"/>
</dbReference>
<sequence>MRGGLKNILKRKILLLDGATGTNLLDKGLMPGESPSALNIRNPEAVFNIQKAYVDAGADAILTNTFSANPMNIESKSLNRVIKKGVMIAKRAAGKRAFVIGDVGPLGELIKPYGDFSFDEAYRVFYSIIRILSKAGVKIFLLETFTSIIEAKAAFHAARKFSDDVFVSFSLQDNGRTLMGELPETIAVTFEALGARAVGINCSLPDIILDAISRMKGVVGLPLIAKPNAGRIRMEKNRVHHTLSDRDVARYYSRFLKAGAGVIGGCCGTTPSYIKYLSRKSRQVHRCTKGRSKVFILASPQRILKVDGSSPVVIGERLNPSGRKRLKRELCSGNYSSYGEDAEAQEAAGAEILDVNAFVVTLNEEETMERAVFEILKNSHLPLSIDTQNFSAAKRILSFYPGVGIYNSVPARVGELKKWLPMIKEFGFKAVISLIGKKIPETFEERMANVVLALKVAQTIGFPKEDLIFDPLVFAAATDRLQIEYTLRCVATLHKKGLKTILGISNVSFGLPERSHLNGVLAAAAIKAGVTFLIVNPLDRIVMGSISAAKALFKGDITGFIERSKMDKDKVIAAKTKVGLSKSLESFSLSDAIIKGDVEASPVLAEKLLASGRSARDLIDHYISKSLKVVGEYYEKGEYFIPDLLKSAEAAKAALDVIKAYLPKKKKKARVILATVKGDIHDIGKNIALMIFESAGYEVVDLGKDVAADKIIKAVEKYRPIAVGLSALLTTTMGEMEVVVRELRKTGLNVKVIIGGPNVSDEYARKIGAYGAASNVLDGLKLLKQIR</sequence>
<dbReference type="InterPro" id="IPR036594">
    <property type="entry name" value="Meth_synthase_dom"/>
</dbReference>
<accession>A0A9C9EPC7</accession>
<dbReference type="GO" id="GO:0031419">
    <property type="term" value="F:cobalamin binding"/>
    <property type="evidence" value="ECO:0007669"/>
    <property type="project" value="UniProtKB-KW"/>
</dbReference>
<dbReference type="Gene3D" id="3.20.20.330">
    <property type="entry name" value="Homocysteine-binding-like domain"/>
    <property type="match status" value="1"/>
</dbReference>
<dbReference type="Pfam" id="PF02607">
    <property type="entry name" value="B12-binding_2"/>
    <property type="match status" value="1"/>
</dbReference>
<dbReference type="InterPro" id="IPR000489">
    <property type="entry name" value="Pterin-binding_dom"/>
</dbReference>
<evidence type="ECO:0000256" key="2">
    <source>
        <dbReference type="ARBA" id="ARBA00001947"/>
    </source>
</evidence>
<protein>
    <recommendedName>
        <fullName evidence="7">Methionine synthase</fullName>
        <ecNumber evidence="6">2.1.1.13</ecNumber>
    </recommendedName>
    <alternativeName>
        <fullName evidence="18">5-methyltetrahydrofolate--homocysteine methyltransferase</fullName>
    </alternativeName>
</protein>
<feature type="domain" description="B12-binding" evidence="22">
    <location>
        <begin position="668"/>
        <end position="787"/>
    </location>
</feature>
<dbReference type="InterPro" id="IPR006158">
    <property type="entry name" value="Cobalamin-bd"/>
</dbReference>
<dbReference type="Pfam" id="PF00809">
    <property type="entry name" value="Pterin_bind"/>
    <property type="match status" value="1"/>
</dbReference>
<reference evidence="24" key="1">
    <citation type="journal article" date="2020" name="mSystems">
        <title>Genome- and Community-Level Interaction Insights into Carbon Utilization and Element Cycling Functions of Hydrothermarchaeota in Hydrothermal Sediment.</title>
        <authorList>
            <person name="Zhou Z."/>
            <person name="Liu Y."/>
            <person name="Xu W."/>
            <person name="Pan J."/>
            <person name="Luo Z.H."/>
            <person name="Li M."/>
        </authorList>
    </citation>
    <scope>NUCLEOTIDE SEQUENCE</scope>
    <source>
        <strain evidence="24">HyVt-388</strain>
    </source>
</reference>
<evidence type="ECO:0000256" key="3">
    <source>
        <dbReference type="ARBA" id="ARBA00001956"/>
    </source>
</evidence>
<evidence type="ECO:0000256" key="9">
    <source>
        <dbReference type="ARBA" id="ARBA00022605"/>
    </source>
</evidence>
<evidence type="ECO:0000313" key="25">
    <source>
        <dbReference type="Proteomes" id="UP000885826"/>
    </source>
</evidence>
<proteinExistence type="inferred from homology"/>
<feature type="binding site" evidence="19">
    <location>
        <position position="266"/>
    </location>
    <ligand>
        <name>Zn(2+)</name>
        <dbReference type="ChEBI" id="CHEBI:29105"/>
    </ligand>
</feature>
<evidence type="ECO:0000256" key="12">
    <source>
        <dbReference type="ARBA" id="ARBA00022691"/>
    </source>
</evidence>
<dbReference type="PANTHER" id="PTHR45833:SF1">
    <property type="entry name" value="METHIONINE SYNTHASE"/>
    <property type="match status" value="1"/>
</dbReference>
<feature type="binding site" evidence="19">
    <location>
        <position position="202"/>
    </location>
    <ligand>
        <name>Zn(2+)</name>
        <dbReference type="ChEBI" id="CHEBI:29105"/>
    </ligand>
</feature>
<dbReference type="EMBL" id="DRIG01000098">
    <property type="protein sequence ID" value="HEC79372.1"/>
    <property type="molecule type" value="Genomic_DNA"/>
</dbReference>
<organism evidence="24 25">
    <name type="scientific">candidate division WOR-3 bacterium</name>
    <dbReference type="NCBI Taxonomy" id="2052148"/>
    <lineage>
        <taxon>Bacteria</taxon>
        <taxon>Bacteria division WOR-3</taxon>
    </lineage>
</organism>
<dbReference type="PROSITE" id="PS51332">
    <property type="entry name" value="B12_BINDING"/>
    <property type="match status" value="1"/>
</dbReference>
<dbReference type="SUPFAM" id="SSF47644">
    <property type="entry name" value="Methionine synthase domain"/>
    <property type="match status" value="1"/>
</dbReference>
<feature type="binding site" evidence="19">
    <location>
        <position position="267"/>
    </location>
    <ligand>
        <name>Zn(2+)</name>
        <dbReference type="ChEBI" id="CHEBI:29105"/>
    </ligand>
</feature>
<dbReference type="CDD" id="cd02070">
    <property type="entry name" value="corrinoid_protein_B12-BD"/>
    <property type="match status" value="1"/>
</dbReference>
<dbReference type="Proteomes" id="UP000885826">
    <property type="component" value="Unassembled WGS sequence"/>
</dbReference>
<dbReference type="SUPFAM" id="SSF52242">
    <property type="entry name" value="Cobalamin (vitamin B12)-binding domain"/>
    <property type="match status" value="1"/>
</dbReference>
<dbReference type="Pfam" id="PF02574">
    <property type="entry name" value="S-methyl_trans"/>
    <property type="match status" value="1"/>
</dbReference>
<feature type="domain" description="Hcy-binding" evidence="20">
    <location>
        <begin position="2"/>
        <end position="281"/>
    </location>
</feature>
<evidence type="ECO:0000256" key="1">
    <source>
        <dbReference type="ARBA" id="ARBA00001700"/>
    </source>
</evidence>
<dbReference type="PROSITE" id="PS50972">
    <property type="entry name" value="PTERIN_BINDING"/>
    <property type="match status" value="1"/>
</dbReference>
<evidence type="ECO:0000256" key="17">
    <source>
        <dbReference type="ARBA" id="ARBA00025552"/>
    </source>
</evidence>
<evidence type="ECO:0000256" key="8">
    <source>
        <dbReference type="ARBA" id="ARBA00022603"/>
    </source>
</evidence>
<evidence type="ECO:0000256" key="15">
    <source>
        <dbReference type="ARBA" id="ARBA00023167"/>
    </source>
</evidence>
<evidence type="ECO:0000256" key="14">
    <source>
        <dbReference type="ARBA" id="ARBA00022833"/>
    </source>
</evidence>